<dbReference type="AlphaFoldDB" id="A0AAW9U8W6"/>
<protein>
    <submittedName>
        <fullName evidence="1">Uncharacterized protein</fullName>
    </submittedName>
</protein>
<evidence type="ECO:0000313" key="1">
    <source>
        <dbReference type="EMBL" id="MQW38190.1"/>
    </source>
</evidence>
<dbReference type="EMBL" id="WISR01000294">
    <property type="protein sequence ID" value="MQW38190.1"/>
    <property type="molecule type" value="Genomic_DNA"/>
</dbReference>
<comment type="caution">
    <text evidence="1">The sequence shown here is derived from an EMBL/GenBank/DDBJ whole genome shotgun (WGS) entry which is preliminary data.</text>
</comment>
<evidence type="ECO:0000313" key="2">
    <source>
        <dbReference type="Proteomes" id="UP000429484"/>
    </source>
</evidence>
<dbReference type="RefSeq" id="WP_153350282.1">
    <property type="nucleotide sequence ID" value="NZ_WISR01000294.1"/>
</dbReference>
<dbReference type="Proteomes" id="UP000429484">
    <property type="component" value="Unassembled WGS sequence"/>
</dbReference>
<proteinExistence type="predicted"/>
<gene>
    <name evidence="1" type="ORF">GHK53_37020</name>
</gene>
<name>A0AAW9U8W6_RHIML</name>
<accession>A0AAW9U8W6</accession>
<reference evidence="1 2" key="1">
    <citation type="journal article" date="2013" name="Genome Biol.">
        <title>Comparative genomics of the core and accessory genomes of 48 Sinorhizobium strains comprising five genospecies.</title>
        <authorList>
            <person name="Sugawara M."/>
            <person name="Epstein B."/>
            <person name="Badgley B.D."/>
            <person name="Unno T."/>
            <person name="Xu L."/>
            <person name="Reese J."/>
            <person name="Gyaneshwar P."/>
            <person name="Denny R."/>
            <person name="Mudge J."/>
            <person name="Bharti A.K."/>
            <person name="Farmer A.D."/>
            <person name="May G.D."/>
            <person name="Woodward J.E."/>
            <person name="Medigue C."/>
            <person name="Vallenet D."/>
            <person name="Lajus A."/>
            <person name="Rouy Z."/>
            <person name="Martinez-Vaz B."/>
            <person name="Tiffin P."/>
            <person name="Young N.D."/>
            <person name="Sadowsky M.J."/>
        </authorList>
    </citation>
    <scope>NUCLEOTIDE SEQUENCE [LARGE SCALE GENOMIC DNA]</scope>
    <source>
        <strain evidence="1 2">N6B1</strain>
    </source>
</reference>
<sequence>MEPVSVAALFTAFAKAAGAAFGKEMAKQFVELVFGHLATEEDIQRAVLEINSHTTRVMADHEVRILKVELASGKESLEFWRRNNKEDDLRLARDHISSAVNWFKERKNADRRSLYLQFVPLAKALSTDVAIYAAWVTHIDTEPEMRPLFVARVKEHAELIELAITEMEKFAKEKVEDIQAGSSYDLQAESLSTEVSTLLRGGDVGPPERGELQWRAGFYINGQRYSGGRTELRGDWQFSEEKARAQVKPWWDRERARAALEKEFREKQLYQPARTFSTAVQGLESGIMAFSPA</sequence>
<organism evidence="1 2">
    <name type="scientific">Rhizobium meliloti</name>
    <name type="common">Ensifer meliloti</name>
    <name type="synonym">Sinorhizobium meliloti</name>
    <dbReference type="NCBI Taxonomy" id="382"/>
    <lineage>
        <taxon>Bacteria</taxon>
        <taxon>Pseudomonadati</taxon>
        <taxon>Pseudomonadota</taxon>
        <taxon>Alphaproteobacteria</taxon>
        <taxon>Hyphomicrobiales</taxon>
        <taxon>Rhizobiaceae</taxon>
        <taxon>Sinorhizobium/Ensifer group</taxon>
        <taxon>Sinorhizobium</taxon>
    </lineage>
</organism>